<keyword evidence="2" id="KW-0812">Transmembrane</keyword>
<dbReference type="PANTHER" id="PTHR45138">
    <property type="entry name" value="REGULATORY COMPONENTS OF SENSORY TRANSDUCTION SYSTEM"/>
    <property type="match status" value="1"/>
</dbReference>
<name>A0A927I169_9HYPH</name>
<gene>
    <name evidence="4" type="ORF">IED13_16215</name>
</gene>
<evidence type="ECO:0000259" key="3">
    <source>
        <dbReference type="PROSITE" id="PS50887"/>
    </source>
</evidence>
<dbReference type="InterPro" id="IPR000160">
    <property type="entry name" value="GGDEF_dom"/>
</dbReference>
<protein>
    <recommendedName>
        <fullName evidence="1">diguanylate cyclase</fullName>
        <ecNumber evidence="1">2.7.7.65</ecNumber>
    </recommendedName>
</protein>
<keyword evidence="2" id="KW-0472">Membrane</keyword>
<dbReference type="FunFam" id="3.30.70.270:FF:000001">
    <property type="entry name" value="Diguanylate cyclase domain protein"/>
    <property type="match status" value="1"/>
</dbReference>
<dbReference type="InterPro" id="IPR043128">
    <property type="entry name" value="Rev_trsase/Diguanyl_cyclase"/>
</dbReference>
<dbReference type="InterPro" id="IPR029787">
    <property type="entry name" value="Nucleotide_cyclase"/>
</dbReference>
<dbReference type="AlphaFoldDB" id="A0A927I169"/>
<dbReference type="EC" id="2.7.7.65" evidence="1"/>
<feature type="transmembrane region" description="Helical" evidence="2">
    <location>
        <begin position="6"/>
        <end position="29"/>
    </location>
</feature>
<dbReference type="GO" id="GO:0052621">
    <property type="term" value="F:diguanylate cyclase activity"/>
    <property type="evidence" value="ECO:0007669"/>
    <property type="project" value="UniProtKB-EC"/>
</dbReference>
<keyword evidence="2" id="KW-1133">Transmembrane helix</keyword>
<dbReference type="EMBL" id="JACXWY010000009">
    <property type="protein sequence ID" value="MBD3847256.1"/>
    <property type="molecule type" value="Genomic_DNA"/>
</dbReference>
<dbReference type="GO" id="GO:1902201">
    <property type="term" value="P:negative regulation of bacterial-type flagellum-dependent cell motility"/>
    <property type="evidence" value="ECO:0007669"/>
    <property type="project" value="TreeGrafter"/>
</dbReference>
<keyword evidence="5" id="KW-1185">Reference proteome</keyword>
<organism evidence="4 5">
    <name type="scientific">Bosea spartocytisi</name>
    <dbReference type="NCBI Taxonomy" id="2773451"/>
    <lineage>
        <taxon>Bacteria</taxon>
        <taxon>Pseudomonadati</taxon>
        <taxon>Pseudomonadota</taxon>
        <taxon>Alphaproteobacteria</taxon>
        <taxon>Hyphomicrobiales</taxon>
        <taxon>Boseaceae</taxon>
        <taxon>Bosea</taxon>
    </lineage>
</organism>
<dbReference type="GO" id="GO:0043709">
    <property type="term" value="P:cell adhesion involved in single-species biofilm formation"/>
    <property type="evidence" value="ECO:0007669"/>
    <property type="project" value="TreeGrafter"/>
</dbReference>
<evidence type="ECO:0000256" key="1">
    <source>
        <dbReference type="ARBA" id="ARBA00012528"/>
    </source>
</evidence>
<dbReference type="PANTHER" id="PTHR45138:SF24">
    <property type="entry name" value="DIGUANYLATE CYCLASE DGCC-RELATED"/>
    <property type="match status" value="1"/>
</dbReference>
<dbReference type="RefSeq" id="WP_191124774.1">
    <property type="nucleotide sequence ID" value="NZ_JACXWY010000009.1"/>
</dbReference>
<accession>A0A927I169</accession>
<dbReference type="Gene3D" id="3.30.70.270">
    <property type="match status" value="1"/>
</dbReference>
<dbReference type="GO" id="GO:0005886">
    <property type="term" value="C:plasma membrane"/>
    <property type="evidence" value="ECO:0007669"/>
    <property type="project" value="TreeGrafter"/>
</dbReference>
<dbReference type="SMART" id="SM00267">
    <property type="entry name" value="GGDEF"/>
    <property type="match status" value="1"/>
</dbReference>
<comment type="caution">
    <text evidence="4">The sequence shown here is derived from an EMBL/GenBank/DDBJ whole genome shotgun (WGS) entry which is preliminary data.</text>
</comment>
<feature type="domain" description="GGDEF" evidence="3">
    <location>
        <begin position="245"/>
        <end position="378"/>
    </location>
</feature>
<dbReference type="PROSITE" id="PS50887">
    <property type="entry name" value="GGDEF"/>
    <property type="match status" value="1"/>
</dbReference>
<dbReference type="Proteomes" id="UP000619295">
    <property type="component" value="Unassembled WGS sequence"/>
</dbReference>
<dbReference type="NCBIfam" id="TIGR00254">
    <property type="entry name" value="GGDEF"/>
    <property type="match status" value="1"/>
</dbReference>
<feature type="transmembrane region" description="Helical" evidence="2">
    <location>
        <begin position="36"/>
        <end position="56"/>
    </location>
</feature>
<reference evidence="4" key="1">
    <citation type="submission" date="2020-09" db="EMBL/GenBank/DDBJ databases">
        <title>Bosea spartocytisi sp. nov. a root nodule endophyte of Spartocytisus supranubius in the high mountain ecosystem fo the Teide National Park (Canary Islands, Spain).</title>
        <authorList>
            <person name="Pulido-Suarez L."/>
            <person name="Peix A."/>
            <person name="Igual J.M."/>
            <person name="Socas-Perez N."/>
            <person name="Velazquez E."/>
            <person name="Flores-Felix J.D."/>
            <person name="Leon-Barrios M."/>
        </authorList>
    </citation>
    <scope>NUCLEOTIDE SEQUENCE</scope>
    <source>
        <strain evidence="4">SSUT16</strain>
    </source>
</reference>
<feature type="transmembrane region" description="Helical" evidence="2">
    <location>
        <begin position="119"/>
        <end position="140"/>
    </location>
</feature>
<sequence>MPLDYHSLLTAFTLSGCGLAAAFLASWLVSQKERFLMAWTIGVSLMALGVLVYGAYGKTMSPALGATGYTILLIGLAFVFGAGREFRTAILPWRGMVVMAVSSSVTMAVPMLAGYNGIAILMLNVAATIILLVTAWDYWLGRAEARLMIALLTALYVLTGLSFVPCAVLLLQDGQWVLPQIPANWAEDLNIGICLTTLAGIGALSLALNQARLARGHKRDAETDPLTGLLNRRALLARLAGEIKGPAALVVLDVDRFKMINDAHGHLAGDDVLRAFGEILTLSARPQDLAARLGGEEFALLMPGTSLVSAAILAEGIRTRLAKRDFTGSAGAFDCTVSAGVAHTEDSVIDFDALLHDADKALYAAKRNGRDQVAISSDEAEFLAQIRPLPDGQRGSADIVKLRTG</sequence>
<evidence type="ECO:0000256" key="2">
    <source>
        <dbReference type="SAM" id="Phobius"/>
    </source>
</evidence>
<feature type="transmembrane region" description="Helical" evidence="2">
    <location>
        <begin position="147"/>
        <end position="170"/>
    </location>
</feature>
<feature type="transmembrane region" description="Helical" evidence="2">
    <location>
        <begin position="95"/>
        <end position="113"/>
    </location>
</feature>
<proteinExistence type="predicted"/>
<evidence type="ECO:0000313" key="4">
    <source>
        <dbReference type="EMBL" id="MBD3847256.1"/>
    </source>
</evidence>
<dbReference type="SUPFAM" id="SSF55073">
    <property type="entry name" value="Nucleotide cyclase"/>
    <property type="match status" value="1"/>
</dbReference>
<feature type="transmembrane region" description="Helical" evidence="2">
    <location>
        <begin position="190"/>
        <end position="209"/>
    </location>
</feature>
<evidence type="ECO:0000313" key="5">
    <source>
        <dbReference type="Proteomes" id="UP000619295"/>
    </source>
</evidence>
<dbReference type="InterPro" id="IPR050469">
    <property type="entry name" value="Diguanylate_Cyclase"/>
</dbReference>
<dbReference type="Pfam" id="PF00990">
    <property type="entry name" value="GGDEF"/>
    <property type="match status" value="1"/>
</dbReference>
<dbReference type="CDD" id="cd01949">
    <property type="entry name" value="GGDEF"/>
    <property type="match status" value="1"/>
</dbReference>
<feature type="transmembrane region" description="Helical" evidence="2">
    <location>
        <begin position="62"/>
        <end position="83"/>
    </location>
</feature>